<evidence type="ECO:0000256" key="1">
    <source>
        <dbReference type="SAM" id="Phobius"/>
    </source>
</evidence>
<dbReference type="EMBL" id="CAJOBE010009841">
    <property type="protein sequence ID" value="CAF4094250.1"/>
    <property type="molecule type" value="Genomic_DNA"/>
</dbReference>
<evidence type="ECO:0000313" key="2">
    <source>
        <dbReference type="EMBL" id="CAF4094250.1"/>
    </source>
</evidence>
<sequence length="40" mass="4562">VAMDDDYETEENVLLFERTYASLIACIAPGFFGQLLFYPV</sequence>
<evidence type="ECO:0000313" key="3">
    <source>
        <dbReference type="Proteomes" id="UP000663874"/>
    </source>
</evidence>
<dbReference type="AlphaFoldDB" id="A0A819UFM3"/>
<feature type="transmembrane region" description="Helical" evidence="1">
    <location>
        <begin position="20"/>
        <end position="38"/>
    </location>
</feature>
<accession>A0A819UFM3</accession>
<feature type="non-terminal residue" evidence="2">
    <location>
        <position position="1"/>
    </location>
</feature>
<keyword evidence="1" id="KW-0472">Membrane</keyword>
<name>A0A819UFM3_9BILA</name>
<dbReference type="Proteomes" id="UP000663874">
    <property type="component" value="Unassembled WGS sequence"/>
</dbReference>
<keyword evidence="1" id="KW-0812">Transmembrane</keyword>
<gene>
    <name evidence="2" type="ORF">FNK824_LOCUS31061</name>
</gene>
<proteinExistence type="predicted"/>
<protein>
    <submittedName>
        <fullName evidence="2">Uncharacterized protein</fullName>
    </submittedName>
</protein>
<comment type="caution">
    <text evidence="2">The sequence shown here is derived from an EMBL/GenBank/DDBJ whole genome shotgun (WGS) entry which is preliminary data.</text>
</comment>
<keyword evidence="1" id="KW-1133">Transmembrane helix</keyword>
<reference evidence="2" key="1">
    <citation type="submission" date="2021-02" db="EMBL/GenBank/DDBJ databases">
        <authorList>
            <person name="Nowell W R."/>
        </authorList>
    </citation>
    <scope>NUCLEOTIDE SEQUENCE</scope>
</reference>
<organism evidence="2 3">
    <name type="scientific">Rotaria sordida</name>
    <dbReference type="NCBI Taxonomy" id="392033"/>
    <lineage>
        <taxon>Eukaryota</taxon>
        <taxon>Metazoa</taxon>
        <taxon>Spiralia</taxon>
        <taxon>Gnathifera</taxon>
        <taxon>Rotifera</taxon>
        <taxon>Eurotatoria</taxon>
        <taxon>Bdelloidea</taxon>
        <taxon>Philodinida</taxon>
        <taxon>Philodinidae</taxon>
        <taxon>Rotaria</taxon>
    </lineage>
</organism>